<accession>A0ABV1RS36</accession>
<dbReference type="RefSeq" id="WP_350411262.1">
    <property type="nucleotide sequence ID" value="NZ_JBEOKT010000004.1"/>
</dbReference>
<reference evidence="1 2" key="1">
    <citation type="submission" date="2024-06" db="EMBL/GenBank/DDBJ databases">
        <title>Pontibacter populi HYL7-15.</title>
        <authorList>
            <person name="Kim M.K."/>
        </authorList>
    </citation>
    <scope>NUCLEOTIDE SEQUENCE [LARGE SCALE GENOMIC DNA]</scope>
    <source>
        <strain evidence="1 2">HYL7-15</strain>
    </source>
</reference>
<evidence type="ECO:0008006" key="3">
    <source>
        <dbReference type="Google" id="ProtNLM"/>
    </source>
</evidence>
<dbReference type="Proteomes" id="UP001476807">
    <property type="component" value="Unassembled WGS sequence"/>
</dbReference>
<comment type="caution">
    <text evidence="1">The sequence shown here is derived from an EMBL/GenBank/DDBJ whole genome shotgun (WGS) entry which is preliminary data.</text>
</comment>
<keyword evidence="2" id="KW-1185">Reference proteome</keyword>
<gene>
    <name evidence="1" type="ORF">ABS362_05170</name>
</gene>
<dbReference type="Pfam" id="PF04525">
    <property type="entry name" value="LOR"/>
    <property type="match status" value="1"/>
</dbReference>
<sequence>MQDIQFPLTLTFKISTFSNDFTVQDANGRTINYVKQKLFKFIEEVNVFSDEARSEQLYTINANKWIDFSASYSFTNQVGAQVGSVARKGWSSLWKARYEIFDEHKQQDLLIQEENGWIKVADGLLGEIPVLGMFTGYLFNPSYLISKTNGDPVARLEKQKSFFGRRFKVSKFGELQPGEEERMVLGLMMMILLERRRG</sequence>
<dbReference type="InterPro" id="IPR038595">
    <property type="entry name" value="LOR_sf"/>
</dbReference>
<proteinExistence type="predicted"/>
<name>A0ABV1RS36_9BACT</name>
<organism evidence="1 2">
    <name type="scientific">Pontibacter populi</name>
    <dbReference type="NCBI Taxonomy" id="890055"/>
    <lineage>
        <taxon>Bacteria</taxon>
        <taxon>Pseudomonadati</taxon>
        <taxon>Bacteroidota</taxon>
        <taxon>Cytophagia</taxon>
        <taxon>Cytophagales</taxon>
        <taxon>Hymenobacteraceae</taxon>
        <taxon>Pontibacter</taxon>
    </lineage>
</organism>
<evidence type="ECO:0000313" key="1">
    <source>
        <dbReference type="EMBL" id="MER2996925.1"/>
    </source>
</evidence>
<dbReference type="EMBL" id="JBEOKT010000004">
    <property type="protein sequence ID" value="MER2996925.1"/>
    <property type="molecule type" value="Genomic_DNA"/>
</dbReference>
<dbReference type="Gene3D" id="2.40.160.200">
    <property type="entry name" value="LURP1-related"/>
    <property type="match status" value="1"/>
</dbReference>
<dbReference type="InterPro" id="IPR007612">
    <property type="entry name" value="LOR"/>
</dbReference>
<protein>
    <recommendedName>
        <fullName evidence="3">GLPGLI family protein</fullName>
    </recommendedName>
</protein>
<evidence type="ECO:0000313" key="2">
    <source>
        <dbReference type="Proteomes" id="UP001476807"/>
    </source>
</evidence>